<organism evidence="2 3">
    <name type="scientific">Saccharicrinis fermentans DSM 9555 = JCM 21142</name>
    <dbReference type="NCBI Taxonomy" id="869213"/>
    <lineage>
        <taxon>Bacteria</taxon>
        <taxon>Pseudomonadati</taxon>
        <taxon>Bacteroidota</taxon>
        <taxon>Bacteroidia</taxon>
        <taxon>Marinilabiliales</taxon>
        <taxon>Marinilabiliaceae</taxon>
        <taxon>Saccharicrinis</taxon>
    </lineage>
</organism>
<feature type="coiled-coil region" evidence="1">
    <location>
        <begin position="366"/>
        <end position="393"/>
    </location>
</feature>
<comment type="caution">
    <text evidence="2">The sequence shown here is derived from an EMBL/GenBank/DDBJ whole genome shotgun (WGS) entry which is preliminary data.</text>
</comment>
<dbReference type="eggNOG" id="ENOG5033YQE">
    <property type="taxonomic scope" value="Bacteria"/>
</dbReference>
<protein>
    <submittedName>
        <fullName evidence="2">Uncharacterized protein</fullName>
    </submittedName>
</protein>
<keyword evidence="1" id="KW-0175">Coiled coil</keyword>
<dbReference type="AlphaFoldDB" id="W7Y9Y8"/>
<reference evidence="2 3" key="1">
    <citation type="journal article" date="2014" name="Genome Announc.">
        <title>Draft Genome Sequence of Cytophaga fermentans JCM 21142T, a Facultative Anaerobe Isolated from Marine Mud.</title>
        <authorList>
            <person name="Starns D."/>
            <person name="Oshima K."/>
            <person name="Suda W."/>
            <person name="Iino T."/>
            <person name="Yuki M."/>
            <person name="Inoue J."/>
            <person name="Kitamura K."/>
            <person name="Iida T."/>
            <person name="Darby A."/>
            <person name="Hattori M."/>
            <person name="Ohkuma M."/>
        </authorList>
    </citation>
    <scope>NUCLEOTIDE SEQUENCE [LARGE SCALE GENOMIC DNA]</scope>
    <source>
        <strain evidence="2 3">JCM 21142</strain>
    </source>
</reference>
<sequence length="660" mass="75059">MQEEAEGATIQERGYGFHISSWDSLEQSIIQNPALLQVDWEAISQSSPGLVSNAAVKLALWELYVELKNGYQESPPFSMSEDVNVIYREMIEAMPRKMKKGAVLKEKYMPVFYDVINPSLGFRRKLASLESVSMLTAEEKKIVFDRWHQLISTHVDEKSRLYFQILLKRKVYFKGTLLAVGDGSGSSGLLGEKESGEAGAVINTGTGKGIGLFTYRTKKNKSSVVPDYRSEIDLELAPDEPMLLHLTLWGMDWDKHPLVVVETGEKSYLLFGAPEFSPDHNRVEGTSYYDRIEDYKQRKVDRVIGELNKQGGLLDIYKKEERMRDVIQTQIDSINLEVDSLRELEESNELAIQNRLFKNSVHLGNLSDKERRLKDLQSKIKAVYSELNSAEDEVKRMYAALGDHPQSWTEKDSVYIFEDGSFYHFKTQDLFLLADQEMDNRVRVKLLAATYSIYSDSKDEVQLYVNITGGVSEYLKEYEKKMKPVSDPDTIVCKSYYFDPNAYRASVFFTVEESRAIAELGKRVLGNEKQVRFILVAHGVDSLSQSIGMDGRGTYDVKKNLASYRKSRRVDIQIVECDKEFVVRISGFADRGRTSLLGLPKDVKSRLVGLMNVEQSWNPALSALRVLSVVREIEKLTGLSLRTEKIVCLPMGKCLPVEVF</sequence>
<evidence type="ECO:0000256" key="1">
    <source>
        <dbReference type="SAM" id="Coils"/>
    </source>
</evidence>
<evidence type="ECO:0000313" key="3">
    <source>
        <dbReference type="Proteomes" id="UP000019402"/>
    </source>
</evidence>
<dbReference type="EMBL" id="BAMD01000043">
    <property type="protein sequence ID" value="GAF04358.1"/>
    <property type="molecule type" value="Genomic_DNA"/>
</dbReference>
<gene>
    <name evidence="2" type="ORF">JCM21142_73061</name>
</gene>
<accession>W7Y9Y8</accession>
<name>W7Y9Y8_9BACT</name>
<evidence type="ECO:0000313" key="2">
    <source>
        <dbReference type="EMBL" id="GAF04358.1"/>
    </source>
</evidence>
<proteinExistence type="predicted"/>
<dbReference type="Proteomes" id="UP000019402">
    <property type="component" value="Unassembled WGS sequence"/>
</dbReference>
<keyword evidence="3" id="KW-1185">Reference proteome</keyword>